<accession>A0A409XXV3</accession>
<protein>
    <submittedName>
        <fullName evidence="1">Uncharacterized protein</fullName>
    </submittedName>
</protein>
<reference evidence="1 2" key="1">
    <citation type="journal article" date="2018" name="Evol. Lett.">
        <title>Horizontal gene cluster transfer increased hallucinogenic mushroom diversity.</title>
        <authorList>
            <person name="Reynolds H.T."/>
            <person name="Vijayakumar V."/>
            <person name="Gluck-Thaler E."/>
            <person name="Korotkin H.B."/>
            <person name="Matheny P.B."/>
            <person name="Slot J.C."/>
        </authorList>
    </citation>
    <scope>NUCLEOTIDE SEQUENCE [LARGE SCALE GENOMIC DNA]</scope>
    <source>
        <strain evidence="1 2">SRW20</strain>
    </source>
</reference>
<dbReference type="InParanoid" id="A0A409XXV3"/>
<name>A0A409XXV3_9AGAR</name>
<dbReference type="Proteomes" id="UP000284706">
    <property type="component" value="Unassembled WGS sequence"/>
</dbReference>
<dbReference type="AlphaFoldDB" id="A0A409XXV3"/>
<evidence type="ECO:0000313" key="1">
    <source>
        <dbReference type="EMBL" id="PPQ95602.1"/>
    </source>
</evidence>
<gene>
    <name evidence="1" type="ORF">CVT26_008631</name>
</gene>
<sequence length="77" mass="8621">MHYNSRPYALCPSSLFQPRPKLIASPWALRCPKPGMVAPLGEYHWEVGGTNDSTIVCLNMPPPNKHPTHPPTRYALL</sequence>
<proteinExistence type="predicted"/>
<comment type="caution">
    <text evidence="1">The sequence shown here is derived from an EMBL/GenBank/DDBJ whole genome shotgun (WGS) entry which is preliminary data.</text>
</comment>
<evidence type="ECO:0000313" key="2">
    <source>
        <dbReference type="Proteomes" id="UP000284706"/>
    </source>
</evidence>
<keyword evidence="2" id="KW-1185">Reference proteome</keyword>
<dbReference type="EMBL" id="NHYE01001421">
    <property type="protein sequence ID" value="PPQ95602.1"/>
    <property type="molecule type" value="Genomic_DNA"/>
</dbReference>
<organism evidence="1 2">
    <name type="scientific">Gymnopilus dilepis</name>
    <dbReference type="NCBI Taxonomy" id="231916"/>
    <lineage>
        <taxon>Eukaryota</taxon>
        <taxon>Fungi</taxon>
        <taxon>Dikarya</taxon>
        <taxon>Basidiomycota</taxon>
        <taxon>Agaricomycotina</taxon>
        <taxon>Agaricomycetes</taxon>
        <taxon>Agaricomycetidae</taxon>
        <taxon>Agaricales</taxon>
        <taxon>Agaricineae</taxon>
        <taxon>Hymenogastraceae</taxon>
        <taxon>Gymnopilus</taxon>
    </lineage>
</organism>